<dbReference type="InterPro" id="IPR006542">
    <property type="entry name" value="DUF1093"/>
</dbReference>
<dbReference type="HOGENOM" id="CLU_126418_1_0_9"/>
<dbReference type="RefSeq" id="WP_002387247.1">
    <property type="nucleotide sequence ID" value="NZ_GL454478.1"/>
</dbReference>
<accession>A0A125W3Q0</accession>
<evidence type="ECO:0000313" key="2">
    <source>
        <dbReference type="Proteomes" id="UP000004846"/>
    </source>
</evidence>
<comment type="caution">
    <text evidence="1">The sequence shown here is derived from an EMBL/GenBank/DDBJ whole genome shotgun (WGS) entry which is preliminary data.</text>
</comment>
<sequence>MKTLLKILIPIVILAGGSWGVYNYYYGGEAYYTQITTSGEKKDEKTNSGEAMTIYYYQQPAFNKNGEEKTVELNESRDQPLRMKAYLKLKVNPRKGVISWNEVTEKEVPEKALEKLK</sequence>
<dbReference type="NCBIfam" id="TIGR01655">
    <property type="entry name" value="yxeA_fam"/>
    <property type="match status" value="1"/>
</dbReference>
<dbReference type="Pfam" id="PF06486">
    <property type="entry name" value="DUF1093"/>
    <property type="match status" value="1"/>
</dbReference>
<dbReference type="Gene3D" id="2.40.50.480">
    <property type="match status" value="1"/>
</dbReference>
<evidence type="ECO:0008006" key="3">
    <source>
        <dbReference type="Google" id="ProtNLM"/>
    </source>
</evidence>
<gene>
    <name evidence="1" type="ORF">HMPREF9498_02493</name>
</gene>
<dbReference type="GeneID" id="60894369"/>
<reference evidence="1 2" key="1">
    <citation type="submission" date="2010-07" db="EMBL/GenBank/DDBJ databases">
        <authorList>
            <person name="Sid Ahmed O."/>
        </authorList>
    </citation>
    <scope>NUCLEOTIDE SEQUENCE [LARGE SCALE GENOMIC DNA]</scope>
    <source>
        <strain evidence="1 2">TX4248</strain>
    </source>
</reference>
<dbReference type="SUPFAM" id="SSF159121">
    <property type="entry name" value="BC4932-like"/>
    <property type="match status" value="1"/>
</dbReference>
<dbReference type="EMBL" id="AEBR01000088">
    <property type="protein sequence ID" value="EFM81921.1"/>
    <property type="molecule type" value="Genomic_DNA"/>
</dbReference>
<dbReference type="PANTHER" id="PTHR36433:SF2">
    <property type="entry name" value="YXEA FAMILY PROTEIN"/>
    <property type="match status" value="1"/>
</dbReference>
<evidence type="ECO:0000313" key="1">
    <source>
        <dbReference type="EMBL" id="EFM81921.1"/>
    </source>
</evidence>
<dbReference type="AlphaFoldDB" id="A0A125W3Q0"/>
<dbReference type="Proteomes" id="UP000004846">
    <property type="component" value="Unassembled WGS sequence"/>
</dbReference>
<organism evidence="1 2">
    <name type="scientific">Enterococcus faecalis TX4248</name>
    <dbReference type="NCBI Taxonomy" id="749495"/>
    <lineage>
        <taxon>Bacteria</taxon>
        <taxon>Bacillati</taxon>
        <taxon>Bacillota</taxon>
        <taxon>Bacilli</taxon>
        <taxon>Lactobacillales</taxon>
        <taxon>Enterococcaceae</taxon>
        <taxon>Enterococcus</taxon>
    </lineage>
</organism>
<name>A0A125W3Q0_ENTFL</name>
<protein>
    <recommendedName>
        <fullName evidence="3">YxeA family protein</fullName>
    </recommendedName>
</protein>
<dbReference type="PANTHER" id="PTHR36433">
    <property type="entry name" value="HYPOTHETICAL CYTOSOLIC PROTEIN"/>
    <property type="match status" value="1"/>
</dbReference>
<proteinExistence type="predicted"/>
<dbReference type="InterPro" id="IPR036166">
    <property type="entry name" value="YxeA-like_sf"/>
</dbReference>